<dbReference type="OrthoDB" id="2661755at2"/>
<evidence type="ECO:0000313" key="3">
    <source>
        <dbReference type="Proteomes" id="UP000193427"/>
    </source>
</evidence>
<dbReference type="GO" id="GO:0080120">
    <property type="term" value="P:CAAX-box protein maturation"/>
    <property type="evidence" value="ECO:0007669"/>
    <property type="project" value="UniProtKB-ARBA"/>
</dbReference>
<organism evidence="2 3">
    <name type="scientific">Piscinibacter gummiphilus</name>
    <dbReference type="NCBI Taxonomy" id="946333"/>
    <lineage>
        <taxon>Bacteria</taxon>
        <taxon>Pseudomonadati</taxon>
        <taxon>Pseudomonadota</taxon>
        <taxon>Betaproteobacteria</taxon>
        <taxon>Burkholderiales</taxon>
        <taxon>Sphaerotilaceae</taxon>
        <taxon>Piscinibacter</taxon>
    </lineage>
</organism>
<feature type="domain" description="CAAX prenyl protease 2/Lysostaphin resistance protein A-like" evidence="1">
    <location>
        <begin position="142"/>
        <end position="242"/>
    </location>
</feature>
<proteinExistence type="predicted"/>
<dbReference type="Proteomes" id="UP000193427">
    <property type="component" value="Chromosome"/>
</dbReference>
<dbReference type="Pfam" id="PF02517">
    <property type="entry name" value="Rce1-like"/>
    <property type="match status" value="1"/>
</dbReference>
<dbReference type="RefSeq" id="WP_085752843.1">
    <property type="nucleotide sequence ID" value="NZ_BSPR01000020.1"/>
</dbReference>
<dbReference type="AlphaFoldDB" id="A0A1W6LE69"/>
<name>A0A1W6LE69_9BURK</name>
<reference evidence="2 3" key="1">
    <citation type="submission" date="2016-04" db="EMBL/GenBank/DDBJ databases">
        <title>Complete genome sequence of natural rubber-degrading, novel Gram-negative bacterium, Rhizobacter gummiphilus strain NS21.</title>
        <authorList>
            <person name="Tabata M."/>
            <person name="Kasai D."/>
            <person name="Fukuda M."/>
        </authorList>
    </citation>
    <scope>NUCLEOTIDE SEQUENCE [LARGE SCALE GENOMIC DNA]</scope>
    <source>
        <strain evidence="2 3">NS21</strain>
    </source>
</reference>
<keyword evidence="3" id="KW-1185">Reference proteome</keyword>
<gene>
    <name evidence="2" type="ORF">A4W93_22960</name>
</gene>
<dbReference type="GO" id="GO:0004175">
    <property type="term" value="F:endopeptidase activity"/>
    <property type="evidence" value="ECO:0007669"/>
    <property type="project" value="UniProtKB-ARBA"/>
</dbReference>
<evidence type="ECO:0000313" key="2">
    <source>
        <dbReference type="EMBL" id="ARN22540.1"/>
    </source>
</evidence>
<protein>
    <recommendedName>
        <fullName evidence="1">CAAX prenyl protease 2/Lysostaphin resistance protein A-like domain-containing protein</fullName>
    </recommendedName>
</protein>
<dbReference type="KEGG" id="rgu:A4W93_22960"/>
<dbReference type="STRING" id="946333.A4W93_22960"/>
<dbReference type="EMBL" id="CP015118">
    <property type="protein sequence ID" value="ARN22540.1"/>
    <property type="molecule type" value="Genomic_DNA"/>
</dbReference>
<sequence>MNAIPLPGSRFTWFEQAGRDFPFNDGAAVRLTGPQWAFVLAMLALGFAALVAPIPFFETRYGQIVPALLFVALPLCALGHVAPGHATALFRRVRGGDVAWMGVFAALALVVSAGMAVVVEHLSTVAENPAAQAVEHMDGADVAWLFARTVPQLIGEELLTMLPFLATLSFAHMKVGLARRTAVWWAGGVSTLLFSAAHLPTYDWNVAQCFFVIGAARVALTLAYVKTKNLWVPVGAHVLMDWTALGATWAAAQ</sequence>
<dbReference type="InterPro" id="IPR003675">
    <property type="entry name" value="Rce1/LyrA-like_dom"/>
</dbReference>
<accession>A0A1W6LE69</accession>
<evidence type="ECO:0000259" key="1">
    <source>
        <dbReference type="Pfam" id="PF02517"/>
    </source>
</evidence>